<gene>
    <name evidence="1" type="ORF">CAMGR0001_1457</name>
</gene>
<dbReference type="Proteomes" id="UP000005709">
    <property type="component" value="Unassembled WGS sequence"/>
</dbReference>
<sequence length="37" mass="4069">MIIQVARPIAAKIYFLALIHRPVAQNFAGEAYAGKIL</sequence>
<keyword evidence="2" id="KW-1185">Reference proteome</keyword>
<proteinExistence type="predicted"/>
<organism evidence="1 2">
    <name type="scientific">Campylobacter gracilis RM3268</name>
    <dbReference type="NCBI Taxonomy" id="553220"/>
    <lineage>
        <taxon>Bacteria</taxon>
        <taxon>Pseudomonadati</taxon>
        <taxon>Campylobacterota</taxon>
        <taxon>Epsilonproteobacteria</taxon>
        <taxon>Campylobacterales</taxon>
        <taxon>Campylobacteraceae</taxon>
        <taxon>Campylobacter</taxon>
    </lineage>
</organism>
<dbReference type="AlphaFoldDB" id="C8PJQ7"/>
<accession>C8PJQ7</accession>
<evidence type="ECO:0000313" key="1">
    <source>
        <dbReference type="EMBL" id="EEV17162.1"/>
    </source>
</evidence>
<dbReference type="EMBL" id="ACYG01000027">
    <property type="protein sequence ID" value="EEV17162.1"/>
    <property type="molecule type" value="Genomic_DNA"/>
</dbReference>
<protein>
    <submittedName>
        <fullName evidence="1">Uncharacterized protein</fullName>
    </submittedName>
</protein>
<evidence type="ECO:0000313" key="2">
    <source>
        <dbReference type="Proteomes" id="UP000005709"/>
    </source>
</evidence>
<name>C8PJQ7_9BACT</name>
<comment type="caution">
    <text evidence="1">The sequence shown here is derived from an EMBL/GenBank/DDBJ whole genome shotgun (WGS) entry which is preliminary data.</text>
</comment>
<reference evidence="1 2" key="1">
    <citation type="submission" date="2009-07" db="EMBL/GenBank/DDBJ databases">
        <authorList>
            <person name="Madupu R."/>
            <person name="Sebastian Y."/>
            <person name="Durkin A.S."/>
            <person name="Torralba M."/>
            <person name="Methe B."/>
            <person name="Sutton G.G."/>
            <person name="Strausberg R.L."/>
            <person name="Nelson K.E."/>
        </authorList>
    </citation>
    <scope>NUCLEOTIDE SEQUENCE [LARGE SCALE GENOMIC DNA]</scope>
    <source>
        <strain evidence="1 2">RM3268</strain>
    </source>
</reference>